<dbReference type="GO" id="GO:0007602">
    <property type="term" value="P:phototransduction"/>
    <property type="evidence" value="ECO:0007669"/>
    <property type="project" value="TreeGrafter"/>
</dbReference>
<dbReference type="PROSITE" id="PS51013">
    <property type="entry name" value="PANNEXIN"/>
    <property type="match status" value="1"/>
</dbReference>
<feature type="transmembrane region" description="Helical" evidence="12">
    <location>
        <begin position="106"/>
        <end position="128"/>
    </location>
</feature>
<keyword evidence="6" id="KW-0303">Gap junction</keyword>
<evidence type="ECO:0000256" key="10">
    <source>
        <dbReference type="ARBA" id="ARBA00023136"/>
    </source>
</evidence>
<keyword evidence="8 12" id="KW-1133">Transmembrane helix</keyword>
<proteinExistence type="evidence at transcript level"/>
<dbReference type="Pfam" id="PF00876">
    <property type="entry name" value="Innexin"/>
    <property type="match status" value="1"/>
</dbReference>
<evidence type="ECO:0000256" key="5">
    <source>
        <dbReference type="ARBA" id="ARBA00022692"/>
    </source>
</evidence>
<dbReference type="PANTHER" id="PTHR11893">
    <property type="entry name" value="INNEXIN"/>
    <property type="match status" value="1"/>
</dbReference>
<keyword evidence="4" id="KW-1003">Cell membrane</keyword>
<comment type="subcellular location">
    <subcellularLocation>
        <location evidence="1">Cell junction</location>
        <location evidence="1">Gap junction</location>
    </subcellularLocation>
    <subcellularLocation>
        <location evidence="2 12">Cell membrane</location>
        <topology evidence="2 12">Multi-pass membrane protein</topology>
    </subcellularLocation>
</comment>
<keyword evidence="5 12" id="KW-0812">Transmembrane</keyword>
<keyword evidence="7" id="KW-0965">Cell junction</keyword>
<evidence type="ECO:0000256" key="11">
    <source>
        <dbReference type="ARBA" id="ARBA00023303"/>
    </source>
</evidence>
<evidence type="ECO:0000313" key="13">
    <source>
        <dbReference type="EMBL" id="JAB57435.1"/>
    </source>
</evidence>
<dbReference type="GO" id="GO:0034220">
    <property type="term" value="P:monoatomic ion transmembrane transport"/>
    <property type="evidence" value="ECO:0007669"/>
    <property type="project" value="UniProtKB-KW"/>
</dbReference>
<dbReference type="AlphaFoldDB" id="U5EIZ2"/>
<evidence type="ECO:0000256" key="8">
    <source>
        <dbReference type="ARBA" id="ARBA00022989"/>
    </source>
</evidence>
<evidence type="ECO:0000256" key="12">
    <source>
        <dbReference type="RuleBase" id="RU010713"/>
    </source>
</evidence>
<protein>
    <recommendedName>
        <fullName evidence="12">Innexin</fullName>
    </recommendedName>
</protein>
<evidence type="ECO:0000256" key="3">
    <source>
        <dbReference type="ARBA" id="ARBA00022448"/>
    </source>
</evidence>
<sequence length="372" mass="43072">LKKYLIIKEIDIYNFVFRLHSKITVYALLFFSILVSATSIFGTEIDCVIGAKEGIIRKSTVDNFCWILGTYISRKAVSGTKIGQSLVQIGIDLKKINDEDKLYQKYYQWIVFVLILQAFMFSIPAYIWKQWEGGRLKLICKDLCSPIVDVQKWDEGRKDFLVKYVKTHKRFFGPYLTRFIISELLNFIILIANILFVNILFSGFWISYTPAIQSLLTFDGNKWMTESSRVFPKVAKCDFHYTGPSGSVNIIDALCLLPLNIVNEKVFAFIWIWFIVLMAISTINLVFQFFLLTFRSFRIHILGKYLQRSDSNEVKKLTNNGAAGECFILYQLSRNLNEEIFREILDEIILGTSSKHITKNGKNISDDDEYDA</sequence>
<organism evidence="13">
    <name type="scientific">Corethrella appendiculata</name>
    <dbReference type="NCBI Taxonomy" id="1370023"/>
    <lineage>
        <taxon>Eukaryota</taxon>
        <taxon>Metazoa</taxon>
        <taxon>Ecdysozoa</taxon>
        <taxon>Arthropoda</taxon>
        <taxon>Hexapoda</taxon>
        <taxon>Insecta</taxon>
        <taxon>Pterygota</taxon>
        <taxon>Neoptera</taxon>
        <taxon>Endopterygota</taxon>
        <taxon>Diptera</taxon>
        <taxon>Nematocera</taxon>
        <taxon>Culicoidea</taxon>
        <taxon>Chaoboridae</taxon>
        <taxon>Corethrella</taxon>
    </lineage>
</organism>
<dbReference type="GO" id="GO:0005243">
    <property type="term" value="F:gap junction channel activity"/>
    <property type="evidence" value="ECO:0007669"/>
    <property type="project" value="TreeGrafter"/>
</dbReference>
<dbReference type="PRINTS" id="PR01262">
    <property type="entry name" value="INNEXIN"/>
</dbReference>
<keyword evidence="10 12" id="KW-0472">Membrane</keyword>
<dbReference type="PANTHER" id="PTHR11893:SF43">
    <property type="entry name" value="INNEXIN INX4-RELATED"/>
    <property type="match status" value="1"/>
</dbReference>
<keyword evidence="3 12" id="KW-0813">Transport</keyword>
<evidence type="ECO:0000256" key="2">
    <source>
        <dbReference type="ARBA" id="ARBA00004651"/>
    </source>
</evidence>
<evidence type="ECO:0000256" key="6">
    <source>
        <dbReference type="ARBA" id="ARBA00022868"/>
    </source>
</evidence>
<evidence type="ECO:0000256" key="7">
    <source>
        <dbReference type="ARBA" id="ARBA00022949"/>
    </source>
</evidence>
<dbReference type="GO" id="GO:0005921">
    <property type="term" value="C:gap junction"/>
    <property type="evidence" value="ECO:0007669"/>
    <property type="project" value="UniProtKB-SubCell"/>
</dbReference>
<evidence type="ECO:0000256" key="4">
    <source>
        <dbReference type="ARBA" id="ARBA00022475"/>
    </source>
</evidence>
<evidence type="ECO:0000256" key="9">
    <source>
        <dbReference type="ARBA" id="ARBA00023065"/>
    </source>
</evidence>
<keyword evidence="9 12" id="KW-0406">Ion transport</keyword>
<evidence type="ECO:0000256" key="1">
    <source>
        <dbReference type="ARBA" id="ARBA00004610"/>
    </source>
</evidence>
<dbReference type="EMBL" id="GANO01002436">
    <property type="protein sequence ID" value="JAB57435.1"/>
    <property type="molecule type" value="mRNA"/>
</dbReference>
<keyword evidence="11 12" id="KW-0407">Ion channel</keyword>
<feature type="transmembrane region" description="Helical" evidence="12">
    <location>
        <begin position="23"/>
        <end position="42"/>
    </location>
</feature>
<name>U5EIZ2_9DIPT</name>
<feature type="transmembrane region" description="Helical" evidence="12">
    <location>
        <begin position="266"/>
        <end position="294"/>
    </location>
</feature>
<dbReference type="GO" id="GO:0005886">
    <property type="term" value="C:plasma membrane"/>
    <property type="evidence" value="ECO:0007669"/>
    <property type="project" value="UniProtKB-SubCell"/>
</dbReference>
<comment type="similarity">
    <text evidence="12">Belongs to the pannexin family.</text>
</comment>
<accession>U5EIZ2</accession>
<feature type="transmembrane region" description="Helical" evidence="12">
    <location>
        <begin position="184"/>
        <end position="208"/>
    </location>
</feature>
<dbReference type="InterPro" id="IPR000990">
    <property type="entry name" value="Innexin"/>
</dbReference>
<reference evidence="13" key="1">
    <citation type="journal article" date="2014" name="Insect Biochem. Mol. Biol.">
        <title>An insight into the sialome of the frog biting fly, Corethrella appendiculata.</title>
        <authorList>
            <person name="Ribeiro J.M.C."/>
            <person name="Chagas A.C."/>
            <person name="Pham V.M."/>
            <person name="Lounibos L.P."/>
            <person name="Calvo E."/>
        </authorList>
    </citation>
    <scope>NUCLEOTIDE SEQUENCE</scope>
    <source>
        <tissue evidence="13">Salivary glands</tissue>
    </source>
</reference>
<gene>
    <name evidence="12" type="primary">inx</name>
</gene>
<comment type="function">
    <text evidence="12">Structural component of the gap junctions.</text>
</comment>
<feature type="non-terminal residue" evidence="13">
    <location>
        <position position="1"/>
    </location>
</feature>